<sequence length="61" mass="6246">MSGAGMADDMVSNCGSMFVAVGEDGEEDGFELGGVIVAVGVFDAGADKLGCDVGWVWWEAK</sequence>
<reference evidence="1 2" key="1">
    <citation type="submission" date="2024-01" db="EMBL/GenBank/DDBJ databases">
        <authorList>
            <person name="Waweru B."/>
        </authorList>
    </citation>
    <scope>NUCLEOTIDE SEQUENCE [LARGE SCALE GENOMIC DNA]</scope>
</reference>
<evidence type="ECO:0000313" key="1">
    <source>
        <dbReference type="EMBL" id="CAK7338910.1"/>
    </source>
</evidence>
<proteinExistence type="predicted"/>
<protein>
    <submittedName>
        <fullName evidence="1">Uncharacterized protein</fullName>
    </submittedName>
</protein>
<keyword evidence="2" id="KW-1185">Reference proteome</keyword>
<gene>
    <name evidence="1" type="ORF">DCAF_LOCUS13958</name>
</gene>
<name>A0AAV1RQE7_9ROSI</name>
<accession>A0AAV1RQE7</accession>
<comment type="caution">
    <text evidence="1">The sequence shown here is derived from an EMBL/GenBank/DDBJ whole genome shotgun (WGS) entry which is preliminary data.</text>
</comment>
<organism evidence="1 2">
    <name type="scientific">Dovyalis caffra</name>
    <dbReference type="NCBI Taxonomy" id="77055"/>
    <lineage>
        <taxon>Eukaryota</taxon>
        <taxon>Viridiplantae</taxon>
        <taxon>Streptophyta</taxon>
        <taxon>Embryophyta</taxon>
        <taxon>Tracheophyta</taxon>
        <taxon>Spermatophyta</taxon>
        <taxon>Magnoliopsida</taxon>
        <taxon>eudicotyledons</taxon>
        <taxon>Gunneridae</taxon>
        <taxon>Pentapetalae</taxon>
        <taxon>rosids</taxon>
        <taxon>fabids</taxon>
        <taxon>Malpighiales</taxon>
        <taxon>Salicaceae</taxon>
        <taxon>Flacourtieae</taxon>
        <taxon>Dovyalis</taxon>
    </lineage>
</organism>
<dbReference type="EMBL" id="CAWUPB010001156">
    <property type="protein sequence ID" value="CAK7338910.1"/>
    <property type="molecule type" value="Genomic_DNA"/>
</dbReference>
<dbReference type="AlphaFoldDB" id="A0AAV1RQE7"/>
<evidence type="ECO:0000313" key="2">
    <source>
        <dbReference type="Proteomes" id="UP001314170"/>
    </source>
</evidence>
<dbReference type="Proteomes" id="UP001314170">
    <property type="component" value="Unassembled WGS sequence"/>
</dbReference>